<dbReference type="OrthoDB" id="9810250at2"/>
<dbReference type="RefSeq" id="WP_046871957.1">
    <property type="nucleotide sequence ID" value="NZ_BAAAXI010000181.1"/>
</dbReference>
<evidence type="ECO:0000313" key="5">
    <source>
        <dbReference type="EMBL" id="AMV66784.1"/>
    </source>
</evidence>
<reference evidence="6 7" key="1">
    <citation type="journal article" date="2016" name="PLoS ONE">
        <title>The Identification of Novel Diagnostic Marker Genes for the Detection of Beer Spoiling Pediococcus damnosus Strains Using the BlAst Diagnostic Gene findEr.</title>
        <authorList>
            <person name="Behr J."/>
            <person name="Geissler A.J."/>
            <person name="Schmid J."/>
            <person name="Zehe A."/>
            <person name="Vogel R.F."/>
        </authorList>
    </citation>
    <scope>NUCLEOTIDE SEQUENCE [LARGE SCALE GENOMIC DNA]</scope>
    <source>
        <strain evidence="4 7">TMW 2.1533</strain>
        <strain evidence="5 6">TMW 2.1535</strain>
    </source>
</reference>
<dbReference type="EMBL" id="CP012288">
    <property type="protein sequence ID" value="AMV66784.1"/>
    <property type="molecule type" value="Genomic_DNA"/>
</dbReference>
<dbReference type="Pfam" id="PF14278">
    <property type="entry name" value="TetR_C_8"/>
    <property type="match status" value="1"/>
</dbReference>
<dbReference type="AlphaFoldDB" id="A0A0R2HKE4"/>
<dbReference type="Proteomes" id="UP000076405">
    <property type="component" value="Chromosome"/>
</dbReference>
<dbReference type="KEGG" id="pdm:ADU72_0839"/>
<evidence type="ECO:0000256" key="2">
    <source>
        <dbReference type="PROSITE-ProRule" id="PRU00335"/>
    </source>
</evidence>
<feature type="domain" description="HTH tetR-type" evidence="3">
    <location>
        <begin position="5"/>
        <end position="65"/>
    </location>
</feature>
<evidence type="ECO:0000256" key="1">
    <source>
        <dbReference type="ARBA" id="ARBA00023125"/>
    </source>
</evidence>
<organism evidence="4 7">
    <name type="scientific">Pediococcus damnosus</name>
    <dbReference type="NCBI Taxonomy" id="51663"/>
    <lineage>
        <taxon>Bacteria</taxon>
        <taxon>Bacillati</taxon>
        <taxon>Bacillota</taxon>
        <taxon>Bacilli</taxon>
        <taxon>Lactobacillales</taxon>
        <taxon>Lactobacillaceae</taxon>
        <taxon>Pediococcus</taxon>
    </lineage>
</organism>
<dbReference type="InterPro" id="IPR001647">
    <property type="entry name" value="HTH_TetR"/>
</dbReference>
<evidence type="ECO:0000313" key="4">
    <source>
        <dbReference type="EMBL" id="AMV63316.1"/>
    </source>
</evidence>
<dbReference type="GeneID" id="57276886"/>
<keyword evidence="6" id="KW-1185">Reference proteome</keyword>
<dbReference type="GO" id="GO:0003677">
    <property type="term" value="F:DNA binding"/>
    <property type="evidence" value="ECO:0007669"/>
    <property type="project" value="UniProtKB-UniRule"/>
</dbReference>
<dbReference type="Proteomes" id="UP000076244">
    <property type="component" value="Chromosome"/>
</dbReference>
<sequence>MAKRVDTKQKIVMALFELMRTRSVDEVTVSDICKQASVSRMSYYRSFKSKQQILEYQFDEVFQEFFSYLEVMNNHDLTAFLDAFFTIIRRHQGTVSVLIQANLTPIILDKLQFYITDLIDKDVLRLRERTSKMWIAFVAGGLTQMIVRWDKDEMAESNEEMVMIARKFLR</sequence>
<dbReference type="Pfam" id="PF00440">
    <property type="entry name" value="TetR_N"/>
    <property type="match status" value="1"/>
</dbReference>
<proteinExistence type="predicted"/>
<dbReference type="InterPro" id="IPR039532">
    <property type="entry name" value="TetR_C_Firmicutes"/>
</dbReference>
<feature type="DNA-binding region" description="H-T-H motif" evidence="2">
    <location>
        <begin position="28"/>
        <end position="47"/>
    </location>
</feature>
<dbReference type="PANTHER" id="PTHR43479">
    <property type="entry name" value="ACREF/ENVCD OPERON REPRESSOR-RELATED"/>
    <property type="match status" value="1"/>
</dbReference>
<evidence type="ECO:0000313" key="6">
    <source>
        <dbReference type="Proteomes" id="UP000076244"/>
    </source>
</evidence>
<dbReference type="SUPFAM" id="SSF46689">
    <property type="entry name" value="Homeodomain-like"/>
    <property type="match status" value="1"/>
</dbReference>
<dbReference type="PANTHER" id="PTHR43479:SF11">
    <property type="entry name" value="ACREF_ENVCD OPERON REPRESSOR-RELATED"/>
    <property type="match status" value="1"/>
</dbReference>
<accession>A0A0R2HKE4</accession>
<keyword evidence="1 2" id="KW-0238">DNA-binding</keyword>
<evidence type="ECO:0000313" key="7">
    <source>
        <dbReference type="Proteomes" id="UP000076405"/>
    </source>
</evidence>
<evidence type="ECO:0000259" key="3">
    <source>
        <dbReference type="PROSITE" id="PS50977"/>
    </source>
</evidence>
<dbReference type="InterPro" id="IPR050624">
    <property type="entry name" value="HTH-type_Tx_Regulator"/>
</dbReference>
<dbReference type="EMBL" id="CP012275">
    <property type="protein sequence ID" value="AMV63316.1"/>
    <property type="molecule type" value="Genomic_DNA"/>
</dbReference>
<name>A0A0R2HKE4_9LACO</name>
<dbReference type="InterPro" id="IPR009057">
    <property type="entry name" value="Homeodomain-like_sf"/>
</dbReference>
<dbReference type="PROSITE" id="PS50977">
    <property type="entry name" value="HTH_TETR_2"/>
    <property type="match status" value="1"/>
</dbReference>
<dbReference type="Gene3D" id="1.10.357.10">
    <property type="entry name" value="Tetracycline Repressor, domain 2"/>
    <property type="match status" value="1"/>
</dbReference>
<protein>
    <submittedName>
        <fullName evidence="4">Transcriptional regulator, TetR family</fullName>
    </submittedName>
</protein>
<gene>
    <name evidence="4" type="ORF">ADU70_1850</name>
    <name evidence="5" type="ORF">ADU72_0839</name>
</gene>